<proteinExistence type="inferred from homology"/>
<dbReference type="InterPro" id="IPR029767">
    <property type="entry name" value="WecB-like"/>
</dbReference>
<dbReference type="FunFam" id="3.40.50.2000:FF:000043">
    <property type="entry name" value="UDP-N-acetylglucosamine 2-epimerase"/>
    <property type="match status" value="1"/>
</dbReference>
<feature type="binding site" evidence="7">
    <location>
        <position position="117"/>
    </location>
    <ligand>
        <name>substrate</name>
    </ligand>
</feature>
<evidence type="ECO:0000256" key="6">
    <source>
        <dbReference type="ARBA" id="ARBA00074883"/>
    </source>
</evidence>
<dbReference type="UniPathway" id="UPA00566"/>
<keyword evidence="1 7" id="KW-0963">Cytoplasm</keyword>
<comment type="function">
    <text evidence="7">Catalyzes the reversible epimerization at C-2 of UDP-N-acetylglucosamine (UDP-GlcNAc) and thereby provides bacteria with UDP-N-acetylmannosamine (UDP-ManNAc), the activated donor of ManNAc residues.</text>
</comment>
<dbReference type="PANTHER" id="PTHR43174:SF2">
    <property type="entry name" value="UDP-N-ACETYLGLUCOSAMINE 2-EPIMERASE"/>
    <property type="match status" value="1"/>
</dbReference>
<reference evidence="9 10" key="1">
    <citation type="submission" date="2018-09" db="EMBL/GenBank/DDBJ databases">
        <title>Phylogenetic diversity of Pectobacterium and Dickeya strains causing blackleg disease of potato in Morocco.</title>
        <authorList>
            <person name="Oulghazi S."/>
            <person name="Moumni M."/>
            <person name="Faure D."/>
        </authorList>
    </citation>
    <scope>NUCLEOTIDE SEQUENCE [LARGE SCALE GENOMIC DNA]</scope>
    <source>
        <strain evidence="9 10">S1.15.11.2D</strain>
    </source>
</reference>
<protein>
    <recommendedName>
        <fullName evidence="6 7">UDP-N-acetylglucosamine 2-epimerase</fullName>
        <ecNumber evidence="5 7">5.1.3.14</ecNumber>
    </recommendedName>
    <alternativeName>
        <fullName evidence="7">UDP-GlcNAc-2-epimerase</fullName>
    </alternativeName>
</protein>
<dbReference type="GO" id="GO:0005737">
    <property type="term" value="C:cytoplasm"/>
    <property type="evidence" value="ECO:0007669"/>
    <property type="project" value="UniProtKB-SubCell"/>
</dbReference>
<dbReference type="PANTHER" id="PTHR43174">
    <property type="entry name" value="UDP-N-ACETYLGLUCOSAMINE 2-EPIMERASE"/>
    <property type="match status" value="1"/>
</dbReference>
<dbReference type="Proteomes" id="UP000283655">
    <property type="component" value="Unassembled WGS sequence"/>
</dbReference>
<evidence type="ECO:0000313" key="9">
    <source>
        <dbReference type="EMBL" id="RJL49567.1"/>
    </source>
</evidence>
<dbReference type="EMBL" id="QZDH01000043">
    <property type="protein sequence ID" value="RJL49567.1"/>
    <property type="molecule type" value="Genomic_DNA"/>
</dbReference>
<evidence type="ECO:0000256" key="3">
    <source>
        <dbReference type="ARBA" id="ARBA00036080"/>
    </source>
</evidence>
<name>A0A419ADI7_PECCA</name>
<dbReference type="InterPro" id="IPR003331">
    <property type="entry name" value="UDP_GlcNAc_Epimerase_2_dom"/>
</dbReference>
<organism evidence="9 10">
    <name type="scientific">Pectobacterium carotovorum</name>
    <name type="common">Erwinia carotovora</name>
    <dbReference type="NCBI Taxonomy" id="554"/>
    <lineage>
        <taxon>Bacteria</taxon>
        <taxon>Pseudomonadati</taxon>
        <taxon>Pseudomonadota</taxon>
        <taxon>Gammaproteobacteria</taxon>
        <taxon>Enterobacterales</taxon>
        <taxon>Pectobacteriaceae</taxon>
        <taxon>Pectobacterium</taxon>
    </lineage>
</organism>
<dbReference type="HAMAP" id="MF_02028">
    <property type="entry name" value="WecB_RffE"/>
    <property type="match status" value="1"/>
</dbReference>
<comment type="caution">
    <text evidence="9">The sequence shown here is derived from an EMBL/GenBank/DDBJ whole genome shotgun (WGS) entry which is preliminary data.</text>
</comment>
<comment type="subcellular location">
    <subcellularLocation>
        <location evidence="7">Cytoplasm</location>
    </subcellularLocation>
</comment>
<feature type="binding site" evidence="7">
    <location>
        <begin position="290"/>
        <end position="292"/>
    </location>
    <ligand>
        <name>substrate</name>
    </ligand>
</feature>
<evidence type="ECO:0000313" key="10">
    <source>
        <dbReference type="Proteomes" id="UP000283655"/>
    </source>
</evidence>
<evidence type="ECO:0000256" key="5">
    <source>
        <dbReference type="ARBA" id="ARBA00038858"/>
    </source>
</evidence>
<comment type="catalytic activity">
    <reaction evidence="3 7">
        <text>UDP-N-acetyl-alpha-D-glucosamine = UDP-N-acetyl-alpha-D-mannosamine</text>
        <dbReference type="Rhea" id="RHEA:17213"/>
        <dbReference type="ChEBI" id="CHEBI:57705"/>
        <dbReference type="ChEBI" id="CHEBI:68623"/>
        <dbReference type="EC" id="5.1.3.14"/>
    </reaction>
</comment>
<accession>A0A419ADI7</accession>
<comment type="similarity">
    <text evidence="4 7 8">Belongs to the UDP-N-acetylglucosamine 2-epimerase family.</text>
</comment>
<dbReference type="EC" id="5.1.3.14" evidence="5 7"/>
<feature type="binding site" evidence="7">
    <location>
        <position position="95"/>
    </location>
    <ligand>
        <name>substrate</name>
    </ligand>
</feature>
<dbReference type="GO" id="GO:0008761">
    <property type="term" value="F:UDP-N-acetylglucosamine 2-epimerase activity"/>
    <property type="evidence" value="ECO:0007669"/>
    <property type="project" value="UniProtKB-UniRule"/>
</dbReference>
<evidence type="ECO:0000256" key="2">
    <source>
        <dbReference type="ARBA" id="ARBA00023235"/>
    </source>
</evidence>
<dbReference type="InterPro" id="IPR032892">
    <property type="entry name" value="WecB"/>
</dbReference>
<feature type="binding site" evidence="7">
    <location>
        <position position="313"/>
    </location>
    <ligand>
        <name>substrate</name>
    </ligand>
</feature>
<feature type="binding site" evidence="7">
    <location>
        <position position="296"/>
    </location>
    <ligand>
        <name>substrate</name>
    </ligand>
</feature>
<evidence type="ECO:0000256" key="4">
    <source>
        <dbReference type="ARBA" id="ARBA00038209"/>
    </source>
</evidence>
<comment type="subunit">
    <text evidence="7">Homodimer.</text>
</comment>
<dbReference type="Pfam" id="PF02350">
    <property type="entry name" value="Epimerase_2"/>
    <property type="match status" value="1"/>
</dbReference>
<feature type="binding site" evidence="7">
    <location>
        <position position="271"/>
    </location>
    <ligand>
        <name>substrate</name>
    </ligand>
</feature>
<dbReference type="CDD" id="cd03786">
    <property type="entry name" value="GTB_UDP-GlcNAc_2-Epimerase"/>
    <property type="match status" value="1"/>
</dbReference>
<dbReference type="Gene3D" id="3.40.50.2000">
    <property type="entry name" value="Glycogen Phosphorylase B"/>
    <property type="match status" value="2"/>
</dbReference>
<evidence type="ECO:0000256" key="8">
    <source>
        <dbReference type="RuleBase" id="RU003513"/>
    </source>
</evidence>
<feature type="binding site" evidence="7">
    <location>
        <position position="213"/>
    </location>
    <ligand>
        <name>substrate</name>
    </ligand>
</feature>
<evidence type="ECO:0000256" key="1">
    <source>
        <dbReference type="ARBA" id="ARBA00022490"/>
    </source>
</evidence>
<keyword evidence="2 7" id="KW-0413">Isomerase</keyword>
<dbReference type="RefSeq" id="WP_039498155.1">
    <property type="nucleotide sequence ID" value="NZ_JAIZGH010000016.1"/>
</dbReference>
<dbReference type="SUPFAM" id="SSF53756">
    <property type="entry name" value="UDP-Glycosyltransferase/glycogen phosphorylase"/>
    <property type="match status" value="1"/>
</dbReference>
<sequence length="376" mass="42035">MKVLTVFGTRPEAIKMAPLVHALAQDGAFESRICVTAQHREMLDQVLRLFDITPDYDLDIMRPGQGLSEISCRILSGLEPVMAEFKPDLVLVHGDTTTTLATSLAAFYQRIPVGHVEAGLRTGNLYSPWPEEANRKLTGHLAMYHFAPTENSRQNLLREHLSDRHIFVTGNTVIDALFWVRDRILGDAALRRSLDEKYAFLDDNKKLILVTGHRRESFGGGFERICSALADIARRHPEVQIVYPVHLNPNVSEPVNRILSGIDNVMLIAPQDYLPFVYLMNRSYMILTDSGGIQEEAPSLGKPVLVMRDTTERPEAVEAGTVKLVGTEVTSIVDAVSTLLTDEEAYQAMSRAHNPYGDGQACQRIVDALKNRQERF</sequence>
<dbReference type="GO" id="GO:0009246">
    <property type="term" value="P:enterobacterial common antigen biosynthetic process"/>
    <property type="evidence" value="ECO:0007669"/>
    <property type="project" value="UniProtKB-UniRule"/>
</dbReference>
<gene>
    <name evidence="7" type="primary">wecB</name>
    <name evidence="9" type="ORF">D5071_16370</name>
</gene>
<evidence type="ECO:0000256" key="7">
    <source>
        <dbReference type="HAMAP-Rule" id="MF_02028"/>
    </source>
</evidence>
<comment type="pathway">
    <text evidence="7">Bacterial outer membrane biogenesis; enterobacterial common antigen biosynthesis.</text>
</comment>
<dbReference type="NCBIfam" id="TIGR00236">
    <property type="entry name" value="wecB"/>
    <property type="match status" value="1"/>
</dbReference>
<feature type="binding site" evidence="7">
    <location>
        <position position="276"/>
    </location>
    <ligand>
        <name>substrate</name>
    </ligand>
</feature>
<dbReference type="AlphaFoldDB" id="A0A419ADI7"/>